<feature type="transmembrane region" description="Helical" evidence="5">
    <location>
        <begin position="50"/>
        <end position="73"/>
    </location>
</feature>
<comment type="subcellular location">
    <subcellularLocation>
        <location evidence="1">Membrane</location>
        <topology evidence="1">Multi-pass membrane protein</topology>
    </subcellularLocation>
</comment>
<dbReference type="Gene3D" id="1.20.120.1630">
    <property type="match status" value="1"/>
</dbReference>
<evidence type="ECO:0000256" key="1">
    <source>
        <dbReference type="ARBA" id="ARBA00004141"/>
    </source>
</evidence>
<organism evidence="6 7">
    <name type="scientific">Anaerovorax odorimutans</name>
    <dbReference type="NCBI Taxonomy" id="109327"/>
    <lineage>
        <taxon>Bacteria</taxon>
        <taxon>Bacillati</taxon>
        <taxon>Bacillota</taxon>
        <taxon>Clostridia</taxon>
        <taxon>Peptostreptococcales</taxon>
        <taxon>Anaerovoracaceae</taxon>
        <taxon>Anaerovorax</taxon>
    </lineage>
</organism>
<dbReference type="PANTHER" id="PTHR12714:SF9">
    <property type="entry name" value="PROTEIN-S-ISOPRENYLCYSTEINE O-METHYLTRANSFERASE"/>
    <property type="match status" value="1"/>
</dbReference>
<gene>
    <name evidence="6" type="ORF">NE619_11680</name>
</gene>
<reference evidence="6 7" key="1">
    <citation type="submission" date="2022-06" db="EMBL/GenBank/DDBJ databases">
        <title>Isolation of gut microbiota from human fecal samples.</title>
        <authorList>
            <person name="Pamer E.G."/>
            <person name="Barat B."/>
            <person name="Waligurski E."/>
            <person name="Medina S."/>
            <person name="Paddock L."/>
            <person name="Mostad J."/>
        </authorList>
    </citation>
    <scope>NUCLEOTIDE SEQUENCE [LARGE SCALE GENOMIC DNA]</scope>
    <source>
        <strain evidence="6 7">SL.3.17</strain>
    </source>
</reference>
<dbReference type="RefSeq" id="WP_256132573.1">
    <property type="nucleotide sequence ID" value="NZ_JANFXK010000012.1"/>
</dbReference>
<sequence length="192" mass="22326">MIYRLLAILAMLLFYGVYLGKLFAQKKQGIKTNQIAKGEKQKSVYRTERIMGAATYSVLIAQLVSIVFDYNWMPPNARFSGFCVAILGDITFAISVWTMKDSWRAGIPERDQTHLVSDGIYRYSRNPAFLGFDFMYIGVLIMFFNPLTLVFTLFAMVMLHLQILQEEAFLEKRFGAEYIQYKQTVFRYLGRR</sequence>
<feature type="transmembrane region" description="Helical" evidence="5">
    <location>
        <begin position="79"/>
        <end position="99"/>
    </location>
</feature>
<evidence type="ECO:0000313" key="6">
    <source>
        <dbReference type="EMBL" id="MCQ4637385.1"/>
    </source>
</evidence>
<dbReference type="PANTHER" id="PTHR12714">
    <property type="entry name" value="PROTEIN-S ISOPRENYLCYSTEINE O-METHYLTRANSFERASE"/>
    <property type="match status" value="1"/>
</dbReference>
<dbReference type="InterPro" id="IPR007269">
    <property type="entry name" value="ICMT_MeTrfase"/>
</dbReference>
<keyword evidence="3 5" id="KW-1133">Transmembrane helix</keyword>
<proteinExistence type="predicted"/>
<evidence type="ECO:0000256" key="2">
    <source>
        <dbReference type="ARBA" id="ARBA00022692"/>
    </source>
</evidence>
<accession>A0ABT1RQB2</accession>
<keyword evidence="4 5" id="KW-0472">Membrane</keyword>
<evidence type="ECO:0000256" key="5">
    <source>
        <dbReference type="SAM" id="Phobius"/>
    </source>
</evidence>
<evidence type="ECO:0000256" key="3">
    <source>
        <dbReference type="ARBA" id="ARBA00022989"/>
    </source>
</evidence>
<feature type="transmembrane region" description="Helical" evidence="5">
    <location>
        <begin position="6"/>
        <end position="24"/>
    </location>
</feature>
<keyword evidence="2 5" id="KW-0812">Transmembrane</keyword>
<keyword evidence="7" id="KW-1185">Reference proteome</keyword>
<name>A0ABT1RQB2_9FIRM</name>
<feature type="transmembrane region" description="Helical" evidence="5">
    <location>
        <begin position="134"/>
        <end position="161"/>
    </location>
</feature>
<evidence type="ECO:0000313" key="7">
    <source>
        <dbReference type="Proteomes" id="UP001524502"/>
    </source>
</evidence>
<dbReference type="Pfam" id="PF04140">
    <property type="entry name" value="ICMT"/>
    <property type="match status" value="1"/>
</dbReference>
<comment type="caution">
    <text evidence="6">The sequence shown here is derived from an EMBL/GenBank/DDBJ whole genome shotgun (WGS) entry which is preliminary data.</text>
</comment>
<protein>
    <submittedName>
        <fullName evidence="6">Isoprenylcysteine carboxylmethyltransferase family protein</fullName>
    </submittedName>
</protein>
<dbReference type="EMBL" id="JANFXK010000012">
    <property type="protein sequence ID" value="MCQ4637385.1"/>
    <property type="molecule type" value="Genomic_DNA"/>
</dbReference>
<dbReference type="Proteomes" id="UP001524502">
    <property type="component" value="Unassembled WGS sequence"/>
</dbReference>
<evidence type="ECO:0000256" key="4">
    <source>
        <dbReference type="ARBA" id="ARBA00023136"/>
    </source>
</evidence>